<proteinExistence type="predicted"/>
<feature type="chain" id="PRO_5043371956" description="Prolamin-like domain-containing protein" evidence="3">
    <location>
        <begin position="20"/>
        <end position="142"/>
    </location>
</feature>
<evidence type="ECO:0000259" key="4">
    <source>
        <dbReference type="Pfam" id="PF05617"/>
    </source>
</evidence>
<evidence type="ECO:0000256" key="1">
    <source>
        <dbReference type="ARBA" id="ARBA00022729"/>
    </source>
</evidence>
<keyword evidence="1 3" id="KW-0732">Signal</keyword>
<dbReference type="InterPro" id="IPR008502">
    <property type="entry name" value="Prolamin-like"/>
</dbReference>
<protein>
    <recommendedName>
        <fullName evidence="4">Prolamin-like domain-containing protein</fullName>
    </recommendedName>
</protein>
<evidence type="ECO:0000313" key="6">
    <source>
        <dbReference type="Proteomes" id="UP001054252"/>
    </source>
</evidence>
<sequence>MRLLLVTMTLAAAAAYVQVEQISPNGDDYAYPPENNDDLPPEQSPEERKFLDGCVKHFTNECGREIFVNMFEHYGPVTDKCCSQLVAAGETCHITMVNALFVLPEFKSKASSGIPKSKQIWNECAWIVSRESPSPSAIPLEN</sequence>
<accession>A0AAV5K068</accession>
<feature type="region of interest" description="Disordered" evidence="2">
    <location>
        <begin position="27"/>
        <end position="46"/>
    </location>
</feature>
<evidence type="ECO:0000256" key="2">
    <source>
        <dbReference type="SAM" id="MobiDB-lite"/>
    </source>
</evidence>
<dbReference type="SUPFAM" id="SSF47699">
    <property type="entry name" value="Bifunctional inhibitor/lipid-transfer protein/seed storage 2S albumin"/>
    <property type="match status" value="1"/>
</dbReference>
<dbReference type="InterPro" id="IPR036312">
    <property type="entry name" value="Bifun_inhib/LTP/seed_sf"/>
</dbReference>
<evidence type="ECO:0000256" key="3">
    <source>
        <dbReference type="SAM" id="SignalP"/>
    </source>
</evidence>
<dbReference type="PANTHER" id="PTHR31207:SF35">
    <property type="entry name" value="PROLAMIN-LIKE DOMAIN-CONTAINING PROTEIN"/>
    <property type="match status" value="1"/>
</dbReference>
<keyword evidence="6" id="KW-1185">Reference proteome</keyword>
<dbReference type="AlphaFoldDB" id="A0AAV5K068"/>
<dbReference type="Pfam" id="PF05617">
    <property type="entry name" value="Prolamin_like"/>
    <property type="match status" value="1"/>
</dbReference>
<dbReference type="Proteomes" id="UP001054252">
    <property type="component" value="Unassembled WGS sequence"/>
</dbReference>
<feature type="domain" description="Prolamin-like" evidence="4">
    <location>
        <begin position="54"/>
        <end position="124"/>
    </location>
</feature>
<feature type="signal peptide" evidence="3">
    <location>
        <begin position="1"/>
        <end position="19"/>
    </location>
</feature>
<dbReference type="InterPro" id="IPR040220">
    <property type="entry name" value="DD11"/>
</dbReference>
<evidence type="ECO:0000313" key="5">
    <source>
        <dbReference type="EMBL" id="GKV18148.1"/>
    </source>
</evidence>
<gene>
    <name evidence="5" type="ORF">SLEP1_g28570</name>
</gene>
<comment type="caution">
    <text evidence="5">The sequence shown here is derived from an EMBL/GenBank/DDBJ whole genome shotgun (WGS) entry which is preliminary data.</text>
</comment>
<dbReference type="PANTHER" id="PTHR31207">
    <property type="entry name" value="ECA1 GAMETOGENESIS FAMILY PROTEIN (DUF784)-RELATED-RELATED"/>
    <property type="match status" value="1"/>
</dbReference>
<dbReference type="EMBL" id="BPVZ01000049">
    <property type="protein sequence ID" value="GKV18148.1"/>
    <property type="molecule type" value="Genomic_DNA"/>
</dbReference>
<organism evidence="5 6">
    <name type="scientific">Rubroshorea leprosula</name>
    <dbReference type="NCBI Taxonomy" id="152421"/>
    <lineage>
        <taxon>Eukaryota</taxon>
        <taxon>Viridiplantae</taxon>
        <taxon>Streptophyta</taxon>
        <taxon>Embryophyta</taxon>
        <taxon>Tracheophyta</taxon>
        <taxon>Spermatophyta</taxon>
        <taxon>Magnoliopsida</taxon>
        <taxon>eudicotyledons</taxon>
        <taxon>Gunneridae</taxon>
        <taxon>Pentapetalae</taxon>
        <taxon>rosids</taxon>
        <taxon>malvids</taxon>
        <taxon>Malvales</taxon>
        <taxon>Dipterocarpaceae</taxon>
        <taxon>Rubroshorea</taxon>
    </lineage>
</organism>
<name>A0AAV5K068_9ROSI</name>
<reference evidence="5 6" key="1">
    <citation type="journal article" date="2021" name="Commun. Biol.">
        <title>The genome of Shorea leprosula (Dipterocarpaceae) highlights the ecological relevance of drought in aseasonal tropical rainforests.</title>
        <authorList>
            <person name="Ng K.K.S."/>
            <person name="Kobayashi M.J."/>
            <person name="Fawcett J.A."/>
            <person name="Hatakeyama M."/>
            <person name="Paape T."/>
            <person name="Ng C.H."/>
            <person name="Ang C.C."/>
            <person name="Tnah L.H."/>
            <person name="Lee C.T."/>
            <person name="Nishiyama T."/>
            <person name="Sese J."/>
            <person name="O'Brien M.J."/>
            <person name="Copetti D."/>
            <person name="Mohd Noor M.I."/>
            <person name="Ong R.C."/>
            <person name="Putra M."/>
            <person name="Sireger I.Z."/>
            <person name="Indrioko S."/>
            <person name="Kosugi Y."/>
            <person name="Izuno A."/>
            <person name="Isagi Y."/>
            <person name="Lee S.L."/>
            <person name="Shimizu K.K."/>
        </authorList>
    </citation>
    <scope>NUCLEOTIDE SEQUENCE [LARGE SCALE GENOMIC DNA]</scope>
    <source>
        <strain evidence="5">214</strain>
    </source>
</reference>